<comment type="subcellular location">
    <subcellularLocation>
        <location evidence="1">Membrane</location>
        <topology evidence="1">Single-pass membrane protein</topology>
    </subcellularLocation>
</comment>
<evidence type="ECO:0000313" key="6">
    <source>
        <dbReference type="EMBL" id="QCF24659.1"/>
    </source>
</evidence>
<dbReference type="RefSeq" id="WP_136546081.1">
    <property type="nucleotide sequence ID" value="NZ_CP031093.1"/>
</dbReference>
<organism evidence="6 7">
    <name type="scientific">Hydrocarboniclastica marina</name>
    <dbReference type="NCBI Taxonomy" id="2259620"/>
    <lineage>
        <taxon>Bacteria</taxon>
        <taxon>Pseudomonadati</taxon>
        <taxon>Pseudomonadota</taxon>
        <taxon>Gammaproteobacteria</taxon>
        <taxon>Alteromonadales</taxon>
        <taxon>Alteromonadaceae</taxon>
        <taxon>Hydrocarboniclastica</taxon>
    </lineage>
</organism>
<evidence type="ECO:0000313" key="7">
    <source>
        <dbReference type="Proteomes" id="UP000298049"/>
    </source>
</evidence>
<gene>
    <name evidence="6" type="ORF">soil367_01075</name>
</gene>
<dbReference type="OrthoDB" id="5555605at2"/>
<dbReference type="InterPro" id="IPR007452">
    <property type="entry name" value="TamB_C"/>
</dbReference>
<evidence type="ECO:0000256" key="2">
    <source>
        <dbReference type="ARBA" id="ARBA00022692"/>
    </source>
</evidence>
<name>A0A4P7XCS5_9ALTE</name>
<evidence type="ECO:0000259" key="5">
    <source>
        <dbReference type="Pfam" id="PF04357"/>
    </source>
</evidence>
<dbReference type="Proteomes" id="UP000298049">
    <property type="component" value="Chromosome"/>
</dbReference>
<evidence type="ECO:0000256" key="4">
    <source>
        <dbReference type="ARBA" id="ARBA00023136"/>
    </source>
</evidence>
<accession>A0A4P7XCS5</accession>
<keyword evidence="3" id="KW-1133">Transmembrane helix</keyword>
<feature type="domain" description="Translocation and assembly module TamB C-terminal" evidence="5">
    <location>
        <begin position="942"/>
        <end position="1268"/>
    </location>
</feature>
<keyword evidence="4" id="KW-0472">Membrane</keyword>
<dbReference type="GO" id="GO:0005886">
    <property type="term" value="C:plasma membrane"/>
    <property type="evidence" value="ECO:0007669"/>
    <property type="project" value="InterPro"/>
</dbReference>
<evidence type="ECO:0000256" key="3">
    <source>
        <dbReference type="ARBA" id="ARBA00022989"/>
    </source>
</evidence>
<protein>
    <submittedName>
        <fullName evidence="6">Translocation/assembly module TamB</fullName>
    </submittedName>
</protein>
<dbReference type="KEGG" id="hmi:soil367_01075"/>
<dbReference type="AlphaFoldDB" id="A0A4P7XCS5"/>
<dbReference type="PANTHER" id="PTHR36985">
    <property type="entry name" value="TRANSLOCATION AND ASSEMBLY MODULE SUBUNIT TAMB"/>
    <property type="match status" value="1"/>
</dbReference>
<dbReference type="Pfam" id="PF04357">
    <property type="entry name" value="TamB"/>
    <property type="match status" value="1"/>
</dbReference>
<keyword evidence="2" id="KW-0812">Transmembrane</keyword>
<dbReference type="EMBL" id="CP031093">
    <property type="protein sequence ID" value="QCF24659.1"/>
    <property type="molecule type" value="Genomic_DNA"/>
</dbReference>
<dbReference type="PANTHER" id="PTHR36985:SF1">
    <property type="entry name" value="TRANSLOCATION AND ASSEMBLY MODULE SUBUNIT TAMB"/>
    <property type="match status" value="1"/>
</dbReference>
<sequence>MSLLRWRNLKRTGLALLALILLLLAVMVGLAVWLLGTDSGGRFALNQVPGLVYKEYEGRLGGSWRADRVEWRSDALAIIIEDIAMDWSPGCLWQREVCLDALTVASVAIETTPSEAPVEESAEPFSLPEINLPVTVSVDKLHLDRLTLNGTLLLQDLALQGNLSGSDLHLDNLALGREDLELDVTGDLTMAGHWPVEANIQYRMPLLDDQLAVNLDARGRIGRNLHLEALVSGYVDGTLSGLVQPLEPGFPAELTAHPTQLPIPGSVPPTLRPEDVIIAAVGNLNDGWSVKAEAQLPAEGQPMPLVIEGHVTTEGARIDKVSVTAGQQRSLTVAGALGWSEGFTADATLSWREFPWQRLFPDMSPLPVELQTLEGTIALADGAYEGQLEAAFTGPAGPSTLATPFKGDFGQISLPALSLQAGPGSVEGTLGLQFADALGWNADLAVQALNPGYWVEAMPGTLNGRVQSEGVLAEAGPDLSATIDLDGTLRDQPIQVGVELEGSPEQWQASPIRVRFGDNEITGSAGQDKGLDVRLQLELARLAQLWPGLEGSLTGELTASGWPDALQAKLNLNSPGLGYNDSGLEALSVDVAINQEQVSGRTLEQSELELTVTAVGIETAGQRIEQVRLNGSGSVDQHELRVRVEESRGNIDLRFEGGSELLRRQLAALGKEQPQASGPAAVWSGALTDGEIVAADQRWILQSPAALAYDARGEVTLGAHCWAWESASLCAEDQRLWPDPRLRLALDNFSSELAAPFLPPELRWQGAINGKVNLDLDSGGPRGQVVLDAGSGVFSAREPADEDDDGPEWIDYPYDELRLTADLSPDAVVAQARLNGPGLGGLQANVTVDDPQGDVRPLRGEFALDELNLALFRPFADLQELAGTLNGTGQIGGTLDEPVVTGTLNLVGGQIADPRIPLQFDDVALEIQFTETGAELEGDWRSGEKGTGSIAGDIGWSDGLNATINVTGKRLPARLEPYADVEVAPDMTITFKDEQLSITGRVAIPRGAVEIRGLPPQAVSVSGDTVVVGQEEQEEKGPGLDLNMDLAVIVGEDKLTFSGFGVTGELVGRLQIGNDLDTRGELSLRDGRYEIYGQRLTLRRANLIFAGPVSQPYLQIEAIRRVDDVTAGIRLTGPADQPQTEVFSEPSMSEEQALSYLILGRPLQSQQDNSVVGTAAISIGLNQAAPLTRALGERVGVKDLQLDTEGSGDSQRIVATGYITDKLSIRYGVSLFEAANRLALRYDLTEQLYLEAASGLASSLDIFYSRDYE</sequence>
<dbReference type="GO" id="GO:0097347">
    <property type="term" value="C:TAM protein secretion complex"/>
    <property type="evidence" value="ECO:0007669"/>
    <property type="project" value="TreeGrafter"/>
</dbReference>
<proteinExistence type="predicted"/>
<dbReference type="GO" id="GO:0009306">
    <property type="term" value="P:protein secretion"/>
    <property type="evidence" value="ECO:0007669"/>
    <property type="project" value="InterPro"/>
</dbReference>
<evidence type="ECO:0000256" key="1">
    <source>
        <dbReference type="ARBA" id="ARBA00004167"/>
    </source>
</evidence>
<keyword evidence="7" id="KW-1185">Reference proteome</keyword>
<reference evidence="6 7" key="1">
    <citation type="submission" date="2018-07" db="EMBL/GenBank/DDBJ databases">
        <title>Marsedoiliclastica nanhaica gen. nov. sp. nov., a novel marine hydrocarbonoclastic bacterium isolated from an in-situ enriched hydrocarbon-degrading consortium in deep-sea sediment.</title>
        <authorList>
            <person name="Dong C."/>
            <person name="Ma T."/>
            <person name="Liu R."/>
            <person name="Shao Z."/>
        </authorList>
    </citation>
    <scope>NUCLEOTIDE SEQUENCE [LARGE SCALE GENOMIC DNA]</scope>
    <source>
        <strain evidence="7">soil36-7</strain>
    </source>
</reference>